<keyword evidence="3" id="KW-0238">DNA-binding</keyword>
<gene>
    <name evidence="8" type="ORF">BJX63DRAFT_438138</name>
</gene>
<dbReference type="CDD" id="cd00067">
    <property type="entry name" value="GAL4"/>
    <property type="match status" value="1"/>
</dbReference>
<evidence type="ECO:0000256" key="2">
    <source>
        <dbReference type="ARBA" id="ARBA00023015"/>
    </source>
</evidence>
<dbReference type="PROSITE" id="PS00463">
    <property type="entry name" value="ZN2_CY6_FUNGAL_1"/>
    <property type="match status" value="1"/>
</dbReference>
<dbReference type="PANTHER" id="PTHR47171:SF5">
    <property type="entry name" value="ZN(II)2CYS6 TRANSCRIPTION FACTOR (EUROFUNG)"/>
    <property type="match status" value="1"/>
</dbReference>
<dbReference type="Pfam" id="PF04082">
    <property type="entry name" value="Fungal_trans"/>
    <property type="match status" value="1"/>
</dbReference>
<dbReference type="EMBL" id="JBFXLT010000203">
    <property type="protein sequence ID" value="KAL2802172.1"/>
    <property type="molecule type" value="Genomic_DNA"/>
</dbReference>
<dbReference type="InterPro" id="IPR007219">
    <property type="entry name" value="XnlR_reg_dom"/>
</dbReference>
<feature type="region of interest" description="Disordered" evidence="6">
    <location>
        <begin position="71"/>
        <end position="98"/>
    </location>
</feature>
<evidence type="ECO:0000256" key="5">
    <source>
        <dbReference type="ARBA" id="ARBA00023242"/>
    </source>
</evidence>
<organism evidence="8 9">
    <name type="scientific">Aspergillus granulosus</name>
    <dbReference type="NCBI Taxonomy" id="176169"/>
    <lineage>
        <taxon>Eukaryota</taxon>
        <taxon>Fungi</taxon>
        <taxon>Dikarya</taxon>
        <taxon>Ascomycota</taxon>
        <taxon>Pezizomycotina</taxon>
        <taxon>Eurotiomycetes</taxon>
        <taxon>Eurotiomycetidae</taxon>
        <taxon>Eurotiales</taxon>
        <taxon>Aspergillaceae</taxon>
        <taxon>Aspergillus</taxon>
        <taxon>Aspergillus subgen. Nidulantes</taxon>
    </lineage>
</organism>
<evidence type="ECO:0000313" key="8">
    <source>
        <dbReference type="EMBL" id="KAL2802172.1"/>
    </source>
</evidence>
<dbReference type="InterPro" id="IPR052073">
    <property type="entry name" value="Amide_Lactam_Regulators"/>
</dbReference>
<dbReference type="InterPro" id="IPR001138">
    <property type="entry name" value="Zn2Cys6_DnaBD"/>
</dbReference>
<evidence type="ECO:0000256" key="6">
    <source>
        <dbReference type="SAM" id="MobiDB-lite"/>
    </source>
</evidence>
<feature type="domain" description="Zn(2)-C6 fungal-type" evidence="7">
    <location>
        <begin position="26"/>
        <end position="60"/>
    </location>
</feature>
<name>A0ABR4GTC6_9EURO</name>
<accession>A0ABR4GTC6</accession>
<dbReference type="SMART" id="SM00066">
    <property type="entry name" value="GAL4"/>
    <property type="match status" value="1"/>
</dbReference>
<evidence type="ECO:0000259" key="7">
    <source>
        <dbReference type="PROSITE" id="PS00463"/>
    </source>
</evidence>
<keyword evidence="5" id="KW-0539">Nucleus</keyword>
<evidence type="ECO:0000256" key="3">
    <source>
        <dbReference type="ARBA" id="ARBA00023125"/>
    </source>
</evidence>
<dbReference type="PANTHER" id="PTHR47171">
    <property type="entry name" value="FARA-RELATED"/>
    <property type="match status" value="1"/>
</dbReference>
<feature type="compositionally biased region" description="Polar residues" evidence="6">
    <location>
        <begin position="87"/>
        <end position="96"/>
    </location>
</feature>
<reference evidence="8 9" key="1">
    <citation type="submission" date="2024-07" db="EMBL/GenBank/DDBJ databases">
        <title>Section-level genome sequencing and comparative genomics of Aspergillus sections Usti and Cavernicolus.</title>
        <authorList>
            <consortium name="Lawrence Berkeley National Laboratory"/>
            <person name="Nybo J.L."/>
            <person name="Vesth T.C."/>
            <person name="Theobald S."/>
            <person name="Frisvad J.C."/>
            <person name="Larsen T.O."/>
            <person name="Kjaerboelling I."/>
            <person name="Rothschild-Mancinelli K."/>
            <person name="Lyhne E.K."/>
            <person name="Kogle M.E."/>
            <person name="Barry K."/>
            <person name="Clum A."/>
            <person name="Na H."/>
            <person name="Ledsgaard L."/>
            <person name="Lin J."/>
            <person name="Lipzen A."/>
            <person name="Kuo A."/>
            <person name="Riley R."/>
            <person name="Mondo S."/>
            <person name="Labutti K."/>
            <person name="Haridas S."/>
            <person name="Pangalinan J."/>
            <person name="Salamov A.A."/>
            <person name="Simmons B.A."/>
            <person name="Magnuson J.K."/>
            <person name="Chen J."/>
            <person name="Drula E."/>
            <person name="Henrissat B."/>
            <person name="Wiebenga A."/>
            <person name="Lubbers R.J."/>
            <person name="Gomes A.C."/>
            <person name="Makela M.R."/>
            <person name="Stajich J."/>
            <person name="Grigoriev I.V."/>
            <person name="Mortensen U.H."/>
            <person name="De Vries R.P."/>
            <person name="Baker S.E."/>
            <person name="Andersen M.R."/>
        </authorList>
    </citation>
    <scope>NUCLEOTIDE SEQUENCE [LARGE SCALE GENOMIC DNA]</scope>
    <source>
        <strain evidence="8 9">CBS 588.65</strain>
    </source>
</reference>
<protein>
    <recommendedName>
        <fullName evidence="7">Zn(2)-C6 fungal-type domain-containing protein</fullName>
    </recommendedName>
</protein>
<keyword evidence="2" id="KW-0805">Transcription regulation</keyword>
<proteinExistence type="predicted"/>
<dbReference type="Proteomes" id="UP001610334">
    <property type="component" value="Unassembled WGS sequence"/>
</dbReference>
<evidence type="ECO:0000256" key="4">
    <source>
        <dbReference type="ARBA" id="ARBA00023163"/>
    </source>
</evidence>
<evidence type="ECO:0000313" key="9">
    <source>
        <dbReference type="Proteomes" id="UP001610334"/>
    </source>
</evidence>
<keyword evidence="1" id="KW-0862">Zinc</keyword>
<sequence>MDREQRLVPGAEVPKASKPNRRAGQVCIRCHEKKIRCDVHLQAGTARRCYNCTLAGSDCCIRQSKRVKRERCDSVGGIDNNAKKRATSTATYSPSIPRTAVPVSDNLSSLRPPPVESSSSLLDAVYGANSHSIAHTNNGGAAEDGDPNSPGALSYRTYLGSTGYMDMFSEPIGWRRTPSDPTLLDPAYETDFVPEELLDSYADTYFEYAAVWCPILDRDMLQKPAVVASQLLQHSLALCGTRLRPPLIPHCDPESHYKRAKSLFLQNCEPSPVLQIISVMLFWWWSAGYPNVADLDNGRWWLGVAIRLAEDIGLSQASQKVQAFPGESLGLRSRIWWTLFTRDRILAMAQGRPCLINEKYCTVPMVTVDDFSDSTCPKALIFVHWVKLWEIGGNLHQELNWPRGAQPDKATIREKMIGWANTLPPSLRLPFHLPRTTVFNRDIHELHLGYFTIIILLYLRRGEHPIPAAAVPAVAAASCIARIFKEFLARGSVQFILPQATWSIALSILALLSARRLPSLASCATEDIEILYTALARLAPYSNPGKMFIHGIRRILEQEGQGGKGARPSVPPTGPSLAQQCCSASSGPETLAASWTDLFPFISRETSRLVATLVGGGDEQVAALSHPAEERAMTPLLEEIVSESHGFFQLHLAF</sequence>
<evidence type="ECO:0000256" key="1">
    <source>
        <dbReference type="ARBA" id="ARBA00022833"/>
    </source>
</evidence>
<dbReference type="SMART" id="SM00906">
    <property type="entry name" value="Fungal_trans"/>
    <property type="match status" value="1"/>
</dbReference>
<keyword evidence="9" id="KW-1185">Reference proteome</keyword>
<comment type="caution">
    <text evidence="8">The sequence shown here is derived from an EMBL/GenBank/DDBJ whole genome shotgun (WGS) entry which is preliminary data.</text>
</comment>
<keyword evidence="4" id="KW-0804">Transcription</keyword>
<dbReference type="CDD" id="cd12148">
    <property type="entry name" value="fungal_TF_MHR"/>
    <property type="match status" value="1"/>
</dbReference>